<keyword evidence="4" id="KW-1185">Reference proteome</keyword>
<evidence type="ECO:0000313" key="3">
    <source>
        <dbReference type="EMBL" id="THG41575.1"/>
    </source>
</evidence>
<evidence type="ECO:0000313" key="4">
    <source>
        <dbReference type="Proteomes" id="UP000308038"/>
    </source>
</evidence>
<protein>
    <submittedName>
        <fullName evidence="3">Flagellar hook-length control protein FliK</fullName>
    </submittedName>
</protein>
<keyword evidence="3" id="KW-0969">Cilium</keyword>
<keyword evidence="3" id="KW-0282">Flagellum</keyword>
<dbReference type="InterPro" id="IPR021136">
    <property type="entry name" value="Flagellar_hook_control-like_C"/>
</dbReference>
<dbReference type="EMBL" id="SSTI01000002">
    <property type="protein sequence ID" value="THG41575.1"/>
    <property type="molecule type" value="Genomic_DNA"/>
</dbReference>
<dbReference type="Pfam" id="PF02120">
    <property type="entry name" value="Flg_hook"/>
    <property type="match status" value="1"/>
</dbReference>
<dbReference type="Gene3D" id="3.30.750.140">
    <property type="match status" value="1"/>
</dbReference>
<keyword evidence="3" id="KW-0966">Cell projection</keyword>
<proteinExistence type="predicted"/>
<feature type="region of interest" description="Disordered" evidence="1">
    <location>
        <begin position="524"/>
        <end position="573"/>
    </location>
</feature>
<feature type="region of interest" description="Disordered" evidence="1">
    <location>
        <begin position="49"/>
        <end position="69"/>
    </location>
</feature>
<gene>
    <name evidence="3" type="ORF">E5988_03445</name>
</gene>
<evidence type="ECO:0000256" key="1">
    <source>
        <dbReference type="SAM" id="MobiDB-lite"/>
    </source>
</evidence>
<dbReference type="InterPro" id="IPR038610">
    <property type="entry name" value="FliK-like_C_sf"/>
</dbReference>
<name>A0ABY2QKE3_9SPHN</name>
<evidence type="ECO:0000259" key="2">
    <source>
        <dbReference type="Pfam" id="PF02120"/>
    </source>
</evidence>
<organism evidence="3 4">
    <name type="scientific">Sphingomonas olei</name>
    <dbReference type="NCBI Taxonomy" id="1886787"/>
    <lineage>
        <taxon>Bacteria</taxon>
        <taxon>Pseudomonadati</taxon>
        <taxon>Pseudomonadota</taxon>
        <taxon>Alphaproteobacteria</taxon>
        <taxon>Sphingomonadales</taxon>
        <taxon>Sphingomonadaceae</taxon>
        <taxon>Sphingomonas</taxon>
    </lineage>
</organism>
<feature type="domain" description="Flagellar hook-length control protein-like C-terminal" evidence="2">
    <location>
        <begin position="466"/>
        <end position="534"/>
    </location>
</feature>
<accession>A0ABY2QKE3</accession>
<dbReference type="Proteomes" id="UP000308038">
    <property type="component" value="Unassembled WGS sequence"/>
</dbReference>
<feature type="compositionally biased region" description="Low complexity" evidence="1">
    <location>
        <begin position="534"/>
        <end position="552"/>
    </location>
</feature>
<dbReference type="CDD" id="cd17470">
    <property type="entry name" value="T3SS_Flik_C"/>
    <property type="match status" value="1"/>
</dbReference>
<comment type="caution">
    <text evidence="3">The sequence shown here is derived from an EMBL/GenBank/DDBJ whole genome shotgun (WGS) entry which is preliminary data.</text>
</comment>
<reference evidence="3 4" key="1">
    <citation type="submission" date="2019-04" db="EMBL/GenBank/DDBJ databases">
        <title>Microbes associate with the intestines of laboratory mice.</title>
        <authorList>
            <person name="Navarre W."/>
            <person name="Wong E."/>
            <person name="Huang K.C."/>
            <person name="Tropini C."/>
            <person name="Ng K."/>
            <person name="Yu B."/>
        </authorList>
    </citation>
    <scope>NUCLEOTIDE SEQUENCE [LARGE SCALE GENOMIC DNA]</scope>
    <source>
        <strain evidence="3 4">NM83_B4-11</strain>
    </source>
</reference>
<sequence>MTLISFHSQAPVAGALSVPMAGPGVAMPAEAALFASLLQMAPMIELGTGGTRQAEAAGGKTLPASPGSEELPHGELLALWLAMPMCDLVPPSFDAAGVGPPVTRGAAATAAIAAPLPFLMCEPDEVDPIELPGAIPGAGDVDTAAVAAAGVAALSQRAVSVAREAAPTPDLAAIAGDGGQMAAPTLTSGRASLMVSVALPAVELPPLVAPAAASTPQDAALHEMGRDDPLKSTDHMVAAPQVSEGHAASDADPVMAPLLADRPVIAANATPAVRGALMVGAADTENVEPLVGRPAIVDAVVTPSPASIAAAAVPRASLGAAGEPPVTVGVQSPEKVARERDAPFLSPVTITADRAGQAGRGSAMTPTAPVVPVPSLAPQAVPQPAAVPAIAPAAQVFAAAIHQAVRDERRLDPAEGLIASVGIASSAAVGSDLMAAAPIVMTSNDWPMKMIGRIEMIRDALDAVDTSIRLVPDKLGAIDVSLRREGDAVAVQMIAQSPETRQILAEAQPRLVELAEARGLKLSAHLGDGSSTGQQHQQQPQAQRTPTGAPATSNRSTHLATSDAGGGDDDRIA</sequence>